<evidence type="ECO:0000313" key="11">
    <source>
        <dbReference type="EMBL" id="CAF3766067.1"/>
    </source>
</evidence>
<protein>
    <recommendedName>
        <fullName evidence="9">G-protein coupled receptors family 1 profile domain-containing protein</fullName>
    </recommendedName>
</protein>
<accession>A0A813MFB0</accession>
<evidence type="ECO:0000259" key="9">
    <source>
        <dbReference type="PROSITE" id="PS50262"/>
    </source>
</evidence>
<evidence type="ECO:0000256" key="8">
    <source>
        <dbReference type="SAM" id="Phobius"/>
    </source>
</evidence>
<feature type="transmembrane region" description="Helical" evidence="8">
    <location>
        <begin position="245"/>
        <end position="269"/>
    </location>
</feature>
<evidence type="ECO:0000256" key="7">
    <source>
        <dbReference type="ARBA" id="ARBA00023224"/>
    </source>
</evidence>
<dbReference type="Proteomes" id="UP000663860">
    <property type="component" value="Unassembled WGS sequence"/>
</dbReference>
<comment type="caution">
    <text evidence="10">The sequence shown here is derived from an EMBL/GenBank/DDBJ whole genome shotgun (WGS) entry which is preliminary data.</text>
</comment>
<dbReference type="PANTHER" id="PTHR24243">
    <property type="entry name" value="G-PROTEIN COUPLED RECEPTOR"/>
    <property type="match status" value="1"/>
</dbReference>
<dbReference type="GO" id="GO:0005886">
    <property type="term" value="C:plasma membrane"/>
    <property type="evidence" value="ECO:0007669"/>
    <property type="project" value="TreeGrafter"/>
</dbReference>
<evidence type="ECO:0000256" key="6">
    <source>
        <dbReference type="ARBA" id="ARBA00023170"/>
    </source>
</evidence>
<proteinExistence type="predicted"/>
<name>A0A813MFB0_9BILA</name>
<dbReference type="EMBL" id="CAJOBB010000859">
    <property type="protein sequence ID" value="CAF3766067.1"/>
    <property type="molecule type" value="Genomic_DNA"/>
</dbReference>
<evidence type="ECO:0000256" key="4">
    <source>
        <dbReference type="ARBA" id="ARBA00023040"/>
    </source>
</evidence>
<organism evidence="10 12">
    <name type="scientific">Adineta steineri</name>
    <dbReference type="NCBI Taxonomy" id="433720"/>
    <lineage>
        <taxon>Eukaryota</taxon>
        <taxon>Metazoa</taxon>
        <taxon>Spiralia</taxon>
        <taxon>Gnathifera</taxon>
        <taxon>Rotifera</taxon>
        <taxon>Eurotatoria</taxon>
        <taxon>Bdelloidea</taxon>
        <taxon>Adinetida</taxon>
        <taxon>Adinetidae</taxon>
        <taxon>Adineta</taxon>
    </lineage>
</organism>
<dbReference type="PROSITE" id="PS50262">
    <property type="entry name" value="G_PROTEIN_RECEP_F1_2"/>
    <property type="match status" value="1"/>
</dbReference>
<evidence type="ECO:0000313" key="10">
    <source>
        <dbReference type="EMBL" id="CAF0713522.1"/>
    </source>
</evidence>
<feature type="transmembrane region" description="Helical" evidence="8">
    <location>
        <begin position="20"/>
        <end position="44"/>
    </location>
</feature>
<dbReference type="Gene3D" id="1.20.1070.10">
    <property type="entry name" value="Rhodopsin 7-helix transmembrane proteins"/>
    <property type="match status" value="1"/>
</dbReference>
<keyword evidence="2 8" id="KW-0812">Transmembrane</keyword>
<reference evidence="10" key="1">
    <citation type="submission" date="2021-02" db="EMBL/GenBank/DDBJ databases">
        <authorList>
            <person name="Nowell W R."/>
        </authorList>
    </citation>
    <scope>NUCLEOTIDE SEQUENCE</scope>
</reference>
<dbReference type="PANTHER" id="PTHR24243:SF230">
    <property type="entry name" value="G-PROTEIN COUPLED RECEPTORS FAMILY 1 PROFILE DOMAIN-CONTAINING PROTEIN"/>
    <property type="match status" value="1"/>
</dbReference>
<dbReference type="Proteomes" id="UP000663868">
    <property type="component" value="Unassembled WGS sequence"/>
</dbReference>
<keyword evidence="6" id="KW-0675">Receptor</keyword>
<gene>
    <name evidence="10" type="ORF">IZO911_LOCUS434</name>
    <name evidence="11" type="ORF">KXQ929_LOCUS15087</name>
</gene>
<dbReference type="AlphaFoldDB" id="A0A813MFB0"/>
<evidence type="ECO:0000256" key="2">
    <source>
        <dbReference type="ARBA" id="ARBA00022692"/>
    </source>
</evidence>
<feature type="transmembrane region" description="Helical" evidence="8">
    <location>
        <begin position="289"/>
        <end position="310"/>
    </location>
</feature>
<evidence type="ECO:0000256" key="3">
    <source>
        <dbReference type="ARBA" id="ARBA00022989"/>
    </source>
</evidence>
<evidence type="ECO:0000256" key="5">
    <source>
        <dbReference type="ARBA" id="ARBA00023136"/>
    </source>
</evidence>
<feature type="transmembrane region" description="Helical" evidence="8">
    <location>
        <begin position="56"/>
        <end position="76"/>
    </location>
</feature>
<feature type="transmembrane region" description="Helical" evidence="8">
    <location>
        <begin position="96"/>
        <end position="117"/>
    </location>
</feature>
<comment type="subcellular location">
    <subcellularLocation>
        <location evidence="1">Membrane</location>
        <topology evidence="1">Multi-pass membrane protein</topology>
    </subcellularLocation>
</comment>
<keyword evidence="7" id="KW-0807">Transducer</keyword>
<feature type="transmembrane region" description="Helical" evidence="8">
    <location>
        <begin position="182"/>
        <end position="204"/>
    </location>
</feature>
<dbReference type="SUPFAM" id="SSF81321">
    <property type="entry name" value="Family A G protein-coupled receptor-like"/>
    <property type="match status" value="1"/>
</dbReference>
<dbReference type="EMBL" id="CAJNOE010000002">
    <property type="protein sequence ID" value="CAF0713522.1"/>
    <property type="molecule type" value="Genomic_DNA"/>
</dbReference>
<feature type="transmembrane region" description="Helical" evidence="8">
    <location>
        <begin position="137"/>
        <end position="158"/>
    </location>
</feature>
<sequence>MSLSNASMAEINALNYANEVFFLFWTFASIALGTVGHLLSIYVFTRPILRSNPCACYFLAATVTGLFVSYINLPLRLLQYVFNYDVFKYSNASCKILSWILFCSRALASWFIALASIDRFLCSSPSTMLRAWSSLRVASRSIPLMVIAIGILYTHVLVQYENTSAIRKCYAGSSANPFFNGIWNFLVFNLGPSIIMLIFGSLTIRHVQQSMRRVTASNNKTQTGTGLTTAVQEQLQRQKTIDRQLIRMMVAQSVYFAVLTTPNSVGYIYFSLTTNTLFNDVQLAQVNLFVNIAGLLSTTGACTTFYLFTLSSKLFRQELMRLFTWRSYEHPTTTPNSHAVRPNN</sequence>
<dbReference type="InterPro" id="IPR017452">
    <property type="entry name" value="GPCR_Rhodpsn_7TM"/>
</dbReference>
<evidence type="ECO:0000256" key="1">
    <source>
        <dbReference type="ARBA" id="ARBA00004141"/>
    </source>
</evidence>
<keyword evidence="4" id="KW-0297">G-protein coupled receptor</keyword>
<evidence type="ECO:0000313" key="12">
    <source>
        <dbReference type="Proteomes" id="UP000663860"/>
    </source>
</evidence>
<keyword evidence="3 8" id="KW-1133">Transmembrane helix</keyword>
<dbReference type="GO" id="GO:0004930">
    <property type="term" value="F:G protein-coupled receptor activity"/>
    <property type="evidence" value="ECO:0007669"/>
    <property type="project" value="UniProtKB-KW"/>
</dbReference>
<feature type="domain" description="G-protein coupled receptors family 1 profile" evidence="9">
    <location>
        <begin position="36"/>
        <end position="308"/>
    </location>
</feature>
<keyword evidence="5 8" id="KW-0472">Membrane</keyword>